<evidence type="ECO:0000313" key="1">
    <source>
        <dbReference type="EMBL" id="OQS55269.1"/>
    </source>
</evidence>
<comment type="caution">
    <text evidence="1">The sequence shown here is derived from an EMBL/GenBank/DDBJ whole genome shotgun (WGS) entry which is preliminary data.</text>
</comment>
<accession>A0A1W0E7Y5</accession>
<dbReference type="AlphaFoldDB" id="A0A1W0E7Y5"/>
<dbReference type="OrthoDB" id="2196291at2759"/>
<proteinExistence type="predicted"/>
<sequence>MNNSSDSDINESILNSSFSIFDQTDMSKLTYRQQSIVNKYKSNNKEINPYYKLIYNIKDDNIKLNTTDNDNNTNNTNICNDNISVKEDNDNIIDNNICNDNDNIVDNINDMLKDTVEVKEIENNTKIDENTKICNNDNNTKICDNDNISNCFCFTMANKYLPFVKYMEGKKTHRFEVNRITKRLLKCMKECNCKTIKTTFRYINELCILFDNNE</sequence>
<reference evidence="1 2" key="1">
    <citation type="journal article" date="2017" name="Environ. Microbiol.">
        <title>Decay of the glycolytic pathway and adaptation to intranuclear parasitism within Enterocytozoonidae microsporidia.</title>
        <authorList>
            <person name="Wiredu Boakye D."/>
            <person name="Jaroenlak P."/>
            <person name="Prachumwat A."/>
            <person name="Williams T.A."/>
            <person name="Bateman K.S."/>
            <person name="Itsathitphaisarn O."/>
            <person name="Sritunyalucksana K."/>
            <person name="Paszkiewicz K.H."/>
            <person name="Moore K.A."/>
            <person name="Stentiford G.D."/>
            <person name="Williams B.A."/>
        </authorList>
    </citation>
    <scope>NUCLEOTIDE SEQUENCE [LARGE SCALE GENOMIC DNA]</scope>
    <source>
        <strain evidence="1 2">TH1</strain>
    </source>
</reference>
<dbReference type="VEuPathDB" id="MicrosporidiaDB:EHP00_587"/>
<dbReference type="EMBL" id="MNPJ01000012">
    <property type="protein sequence ID" value="OQS55269.1"/>
    <property type="molecule type" value="Genomic_DNA"/>
</dbReference>
<protein>
    <submittedName>
        <fullName evidence="1">Uncharacterized protein</fullName>
    </submittedName>
</protein>
<gene>
    <name evidence="1" type="ORF">EHP00_587</name>
</gene>
<organism evidence="1 2">
    <name type="scientific">Ecytonucleospora hepatopenaei</name>
    <dbReference type="NCBI Taxonomy" id="646526"/>
    <lineage>
        <taxon>Eukaryota</taxon>
        <taxon>Fungi</taxon>
        <taxon>Fungi incertae sedis</taxon>
        <taxon>Microsporidia</taxon>
        <taxon>Enterocytozoonidae</taxon>
        <taxon>Ecytonucleospora</taxon>
    </lineage>
</organism>
<dbReference type="Proteomes" id="UP000192758">
    <property type="component" value="Unassembled WGS sequence"/>
</dbReference>
<name>A0A1W0E7Y5_9MICR</name>
<keyword evidence="2" id="KW-1185">Reference proteome</keyword>
<evidence type="ECO:0000313" key="2">
    <source>
        <dbReference type="Proteomes" id="UP000192758"/>
    </source>
</evidence>